<accession>A0A7V7PKY9</accession>
<gene>
    <name evidence="2" type="ORF">F6X38_20590</name>
</gene>
<sequence length="89" mass="10362">MSFLKFRILSPPDFRWSNNVSSLLSEYLTLDELAKELRVTVRTIHRWQSRADGIPCTTLGGRTLFRIASVRAWIEAHERKPNPRRPRAA</sequence>
<protein>
    <submittedName>
        <fullName evidence="2">Helix-turn-helix domain-containing protein</fullName>
    </submittedName>
</protein>
<comment type="caution">
    <text evidence="2">The sequence shown here is derived from an EMBL/GenBank/DDBJ whole genome shotgun (WGS) entry which is preliminary data.</text>
</comment>
<reference evidence="2 3" key="1">
    <citation type="submission" date="2019-09" db="EMBL/GenBank/DDBJ databases">
        <title>YIM 132180 draft genome.</title>
        <authorList>
            <person name="Zhang K."/>
        </authorList>
    </citation>
    <scope>NUCLEOTIDE SEQUENCE [LARGE SCALE GENOMIC DNA]</scope>
    <source>
        <strain evidence="2 3">YIM 132180</strain>
    </source>
</reference>
<dbReference type="Gene3D" id="1.10.10.10">
    <property type="entry name" value="Winged helix-like DNA-binding domain superfamily/Winged helix DNA-binding domain"/>
    <property type="match status" value="1"/>
</dbReference>
<evidence type="ECO:0000313" key="3">
    <source>
        <dbReference type="Proteomes" id="UP000432089"/>
    </source>
</evidence>
<keyword evidence="3" id="KW-1185">Reference proteome</keyword>
<organism evidence="2 3">
    <name type="scientific">Plantimonas leprariae</name>
    <dbReference type="NCBI Taxonomy" id="2615207"/>
    <lineage>
        <taxon>Bacteria</taxon>
        <taxon>Pseudomonadati</taxon>
        <taxon>Pseudomonadota</taxon>
        <taxon>Alphaproteobacteria</taxon>
        <taxon>Hyphomicrobiales</taxon>
        <taxon>Aurantimonadaceae</taxon>
        <taxon>Plantimonas</taxon>
    </lineage>
</organism>
<dbReference type="EMBL" id="VZDO01000021">
    <property type="protein sequence ID" value="KAB0676735.1"/>
    <property type="molecule type" value="Genomic_DNA"/>
</dbReference>
<dbReference type="SUPFAM" id="SSF46955">
    <property type="entry name" value="Putative DNA-binding domain"/>
    <property type="match status" value="1"/>
</dbReference>
<proteinExistence type="predicted"/>
<evidence type="ECO:0000313" key="2">
    <source>
        <dbReference type="EMBL" id="KAB0676735.1"/>
    </source>
</evidence>
<feature type="domain" description="Helix-turn-helix" evidence="1">
    <location>
        <begin position="27"/>
        <end position="77"/>
    </location>
</feature>
<dbReference type="InterPro" id="IPR036388">
    <property type="entry name" value="WH-like_DNA-bd_sf"/>
</dbReference>
<dbReference type="AlphaFoldDB" id="A0A7V7PKY9"/>
<dbReference type="InterPro" id="IPR041657">
    <property type="entry name" value="HTH_17"/>
</dbReference>
<dbReference type="Proteomes" id="UP000432089">
    <property type="component" value="Unassembled WGS sequence"/>
</dbReference>
<evidence type="ECO:0000259" key="1">
    <source>
        <dbReference type="Pfam" id="PF12728"/>
    </source>
</evidence>
<dbReference type="InterPro" id="IPR009061">
    <property type="entry name" value="DNA-bd_dom_put_sf"/>
</dbReference>
<name>A0A7V7PKY9_9HYPH</name>
<dbReference type="Pfam" id="PF12728">
    <property type="entry name" value="HTH_17"/>
    <property type="match status" value="1"/>
</dbReference>